<dbReference type="EC" id="6.3.2.17" evidence="3"/>
<dbReference type="GO" id="GO:0005524">
    <property type="term" value="F:ATP binding"/>
    <property type="evidence" value="ECO:0007669"/>
    <property type="project" value="UniProtKB-KW"/>
</dbReference>
<comment type="cofactor">
    <cofactor evidence="1">
        <name>Mg(2+)</name>
        <dbReference type="ChEBI" id="CHEBI:18420"/>
    </cofactor>
</comment>
<dbReference type="SUPFAM" id="SSF53623">
    <property type="entry name" value="MurD-like peptide ligases, catalytic domain"/>
    <property type="match status" value="1"/>
</dbReference>
<evidence type="ECO:0000256" key="9">
    <source>
        <dbReference type="ARBA" id="ARBA00030592"/>
    </source>
</evidence>
<keyword evidence="5" id="KW-0479">Metal-binding</keyword>
<evidence type="ECO:0000256" key="7">
    <source>
        <dbReference type="ARBA" id="ARBA00022840"/>
    </source>
</evidence>
<dbReference type="PANTHER" id="PTHR11136:SF0">
    <property type="entry name" value="DIHYDROFOLATE SYNTHETASE-RELATED"/>
    <property type="match status" value="1"/>
</dbReference>
<evidence type="ECO:0000256" key="6">
    <source>
        <dbReference type="ARBA" id="ARBA00022741"/>
    </source>
</evidence>
<dbReference type="PROSITE" id="PS01012">
    <property type="entry name" value="FOLYLPOLYGLU_SYNT_2"/>
    <property type="match status" value="1"/>
</dbReference>
<comment type="catalytic activity">
    <reaction evidence="10">
        <text>(6S)-5,6,7,8-tetrahydrofolyl-(gamma-L-Glu)(n) + L-glutamate + ATP = (6S)-5,6,7,8-tetrahydrofolyl-(gamma-L-Glu)(n+1) + ADP + phosphate + H(+)</text>
        <dbReference type="Rhea" id="RHEA:10580"/>
        <dbReference type="Rhea" id="RHEA-COMP:14738"/>
        <dbReference type="Rhea" id="RHEA-COMP:14740"/>
        <dbReference type="ChEBI" id="CHEBI:15378"/>
        <dbReference type="ChEBI" id="CHEBI:29985"/>
        <dbReference type="ChEBI" id="CHEBI:30616"/>
        <dbReference type="ChEBI" id="CHEBI:43474"/>
        <dbReference type="ChEBI" id="CHEBI:141005"/>
        <dbReference type="ChEBI" id="CHEBI:456216"/>
        <dbReference type="EC" id="6.3.2.17"/>
    </reaction>
</comment>
<evidence type="ECO:0000256" key="5">
    <source>
        <dbReference type="ARBA" id="ARBA00022723"/>
    </source>
</evidence>
<dbReference type="OrthoDB" id="9809356at2"/>
<evidence type="ECO:0000256" key="11">
    <source>
        <dbReference type="PIRNR" id="PIRNR001563"/>
    </source>
</evidence>
<evidence type="ECO:0000256" key="3">
    <source>
        <dbReference type="ARBA" id="ARBA00013025"/>
    </source>
</evidence>
<dbReference type="NCBIfam" id="TIGR01499">
    <property type="entry name" value="folC"/>
    <property type="match status" value="1"/>
</dbReference>
<dbReference type="AlphaFoldDB" id="A0A1M5P616"/>
<evidence type="ECO:0000313" key="15">
    <source>
        <dbReference type="Proteomes" id="UP000184032"/>
    </source>
</evidence>
<dbReference type="Gene3D" id="3.90.190.20">
    <property type="entry name" value="Mur ligase, C-terminal domain"/>
    <property type="match status" value="1"/>
</dbReference>
<accession>A0A1M5P616</accession>
<gene>
    <name evidence="14" type="ORF">SAMN02745245_00176</name>
</gene>
<dbReference type="InterPro" id="IPR018109">
    <property type="entry name" value="Folylpolyglutamate_synth_CS"/>
</dbReference>
<dbReference type="SUPFAM" id="SSF53244">
    <property type="entry name" value="MurD-like peptide ligases, peptide-binding domain"/>
    <property type="match status" value="1"/>
</dbReference>
<keyword evidence="6 11" id="KW-0547">Nucleotide-binding</keyword>
<dbReference type="GO" id="GO:0004326">
    <property type="term" value="F:tetrahydrofolylpolyglutamate synthase activity"/>
    <property type="evidence" value="ECO:0007669"/>
    <property type="project" value="UniProtKB-EC"/>
</dbReference>
<reference evidence="14 15" key="1">
    <citation type="submission" date="2016-11" db="EMBL/GenBank/DDBJ databases">
        <authorList>
            <person name="Jaros S."/>
            <person name="Januszkiewicz K."/>
            <person name="Wedrychowicz H."/>
        </authorList>
    </citation>
    <scope>NUCLEOTIDE SEQUENCE [LARGE SCALE GENOMIC DNA]</scope>
    <source>
        <strain evidence="14 15">DSM 21120</strain>
    </source>
</reference>
<dbReference type="EMBL" id="FQXI01000001">
    <property type="protein sequence ID" value="SHG96653.1"/>
    <property type="molecule type" value="Genomic_DNA"/>
</dbReference>
<keyword evidence="7 11" id="KW-0067">ATP-binding</keyword>
<keyword evidence="4 11" id="KW-0436">Ligase</keyword>
<dbReference type="FunFam" id="3.40.1190.10:FF:000011">
    <property type="entry name" value="Folylpolyglutamate synthase/dihydrofolate synthase"/>
    <property type="match status" value="1"/>
</dbReference>
<protein>
    <recommendedName>
        <fullName evidence="3">tetrahydrofolate synthase</fullName>
        <ecNumber evidence="3">6.3.2.17</ecNumber>
    </recommendedName>
    <alternativeName>
        <fullName evidence="9">Tetrahydrofolylpolyglutamate synthase</fullName>
    </alternativeName>
</protein>
<dbReference type="InterPro" id="IPR036565">
    <property type="entry name" value="Mur-like_cat_sf"/>
</dbReference>
<dbReference type="GO" id="GO:0005737">
    <property type="term" value="C:cytoplasm"/>
    <property type="evidence" value="ECO:0007669"/>
    <property type="project" value="TreeGrafter"/>
</dbReference>
<proteinExistence type="inferred from homology"/>
<feature type="domain" description="Mur ligase C-terminal" evidence="12">
    <location>
        <begin position="299"/>
        <end position="417"/>
    </location>
</feature>
<evidence type="ECO:0000256" key="8">
    <source>
        <dbReference type="ARBA" id="ARBA00022842"/>
    </source>
</evidence>
<evidence type="ECO:0000313" key="14">
    <source>
        <dbReference type="EMBL" id="SHG96653.1"/>
    </source>
</evidence>
<dbReference type="Gene3D" id="3.40.1190.10">
    <property type="entry name" value="Mur-like, catalytic domain"/>
    <property type="match status" value="1"/>
</dbReference>
<sequence>MNYSEIIKNIENREGKRKSYDFKRMRYLLGILNNPHIGLKYLHIAGTNGKGSTSSFIYNILKSGDYKVGLYTSPHLERYTERIIINGREISEDDFVRLSEKVIKAEQEIISEFEMLTYFEFITAVGFLYFKENNCDYCVLEVGMGGLSDSTNVIETKDKILSVITPISMDHMQYLGDTIEEITNQKVGIIGEGVLCTSSNRNSHIEGIVAKKAKEKNAPFYDLNDIEIENLEIDDRHTKFDVLFKDEKIENLKTNMIGYYQLDNAAVSILSILELRNRGLLNISNDSIRDGLLNTNWPGRMERISENPTVILDGAHNFDGILKLTESLKLFKYNKLTIITSILDDKEHEKMLHEFAKYSNEIIIVDLSTNRKTNLNTLKNEATKYSSNVLIINNLEEAIEIAVKGSSKDDLIVIAGSLYLVSETKELINSVLKKA</sequence>
<keyword evidence="8" id="KW-0460">Magnesium</keyword>
<feature type="domain" description="Mur ligase central" evidence="13">
    <location>
        <begin position="44"/>
        <end position="270"/>
    </location>
</feature>
<dbReference type="InterPro" id="IPR001645">
    <property type="entry name" value="Folylpolyglutamate_synth"/>
</dbReference>
<name>A0A1M5P616_9FIRM</name>
<organism evidence="14 15">
    <name type="scientific">Anaerosphaera aminiphila DSM 21120</name>
    <dbReference type="NCBI Taxonomy" id="1120995"/>
    <lineage>
        <taxon>Bacteria</taxon>
        <taxon>Bacillati</taxon>
        <taxon>Bacillota</taxon>
        <taxon>Tissierellia</taxon>
        <taxon>Tissierellales</taxon>
        <taxon>Peptoniphilaceae</taxon>
        <taxon>Anaerosphaera</taxon>
    </lineage>
</organism>
<evidence type="ECO:0000256" key="1">
    <source>
        <dbReference type="ARBA" id="ARBA00001946"/>
    </source>
</evidence>
<evidence type="ECO:0000259" key="13">
    <source>
        <dbReference type="Pfam" id="PF08245"/>
    </source>
</evidence>
<dbReference type="PANTHER" id="PTHR11136">
    <property type="entry name" value="FOLYLPOLYGLUTAMATE SYNTHASE-RELATED"/>
    <property type="match status" value="1"/>
</dbReference>
<evidence type="ECO:0000256" key="10">
    <source>
        <dbReference type="ARBA" id="ARBA00047493"/>
    </source>
</evidence>
<dbReference type="Pfam" id="PF08245">
    <property type="entry name" value="Mur_ligase_M"/>
    <property type="match status" value="1"/>
</dbReference>
<evidence type="ECO:0000259" key="12">
    <source>
        <dbReference type="Pfam" id="PF02875"/>
    </source>
</evidence>
<dbReference type="InterPro" id="IPR013221">
    <property type="entry name" value="Mur_ligase_cen"/>
</dbReference>
<dbReference type="GO" id="GO:0008841">
    <property type="term" value="F:dihydrofolate synthase activity"/>
    <property type="evidence" value="ECO:0007669"/>
    <property type="project" value="TreeGrafter"/>
</dbReference>
<dbReference type="InterPro" id="IPR036615">
    <property type="entry name" value="Mur_ligase_C_dom_sf"/>
</dbReference>
<dbReference type="GO" id="GO:0046872">
    <property type="term" value="F:metal ion binding"/>
    <property type="evidence" value="ECO:0007669"/>
    <property type="project" value="UniProtKB-KW"/>
</dbReference>
<comment type="similarity">
    <text evidence="2 11">Belongs to the folylpolyglutamate synthase family.</text>
</comment>
<dbReference type="Pfam" id="PF02875">
    <property type="entry name" value="Mur_ligase_C"/>
    <property type="match status" value="1"/>
</dbReference>
<keyword evidence="15" id="KW-1185">Reference proteome</keyword>
<dbReference type="InterPro" id="IPR004101">
    <property type="entry name" value="Mur_ligase_C"/>
</dbReference>
<dbReference type="RefSeq" id="WP_073182873.1">
    <property type="nucleotide sequence ID" value="NZ_FQXI01000001.1"/>
</dbReference>
<dbReference type="Proteomes" id="UP000184032">
    <property type="component" value="Unassembled WGS sequence"/>
</dbReference>
<evidence type="ECO:0000256" key="4">
    <source>
        <dbReference type="ARBA" id="ARBA00022598"/>
    </source>
</evidence>
<dbReference type="PIRSF" id="PIRSF001563">
    <property type="entry name" value="Folylpolyglu_synth"/>
    <property type="match status" value="1"/>
</dbReference>
<evidence type="ECO:0000256" key="2">
    <source>
        <dbReference type="ARBA" id="ARBA00008276"/>
    </source>
</evidence>
<dbReference type="STRING" id="1120995.SAMN02745245_00176"/>